<keyword evidence="1" id="KW-1133">Transmembrane helix</keyword>
<evidence type="ECO:0000313" key="3">
    <source>
        <dbReference type="Proteomes" id="UP001271249"/>
    </source>
</evidence>
<proteinExistence type="predicted"/>
<evidence type="ECO:0000313" key="2">
    <source>
        <dbReference type="EMBL" id="MDX8496052.1"/>
    </source>
</evidence>
<name>A0ABU4Z9U7_9HYPH</name>
<comment type="caution">
    <text evidence="2">The sequence shown here is derived from an EMBL/GenBank/DDBJ whole genome shotgun (WGS) entry which is preliminary data.</text>
</comment>
<protein>
    <submittedName>
        <fullName evidence="2">DUF4350 domain-containing protein</fullName>
    </submittedName>
</protein>
<keyword evidence="1" id="KW-0472">Membrane</keyword>
<keyword evidence="1" id="KW-0812">Transmembrane</keyword>
<organism evidence="2 3">
    <name type="scientific">Mesorhizobium captivum</name>
    <dbReference type="NCBI Taxonomy" id="3072319"/>
    <lineage>
        <taxon>Bacteria</taxon>
        <taxon>Pseudomonadati</taxon>
        <taxon>Pseudomonadota</taxon>
        <taxon>Alphaproteobacteria</taxon>
        <taxon>Hyphomicrobiales</taxon>
        <taxon>Phyllobacteriaceae</taxon>
        <taxon>Mesorhizobium</taxon>
    </lineage>
</organism>
<feature type="transmembrane region" description="Helical" evidence="1">
    <location>
        <begin position="17"/>
        <end position="35"/>
    </location>
</feature>
<dbReference type="RefSeq" id="WP_320229754.1">
    <property type="nucleotide sequence ID" value="NZ_JAVIJC010000050.1"/>
</dbReference>
<gene>
    <name evidence="2" type="ORF">RFN29_31395</name>
</gene>
<reference evidence="2 3" key="1">
    <citation type="submission" date="2023-08" db="EMBL/GenBank/DDBJ databases">
        <title>Implementing the SeqCode for naming new Mesorhizobium species isolated from Vachellia karroo root nodules.</title>
        <authorList>
            <person name="Van Lill M."/>
        </authorList>
    </citation>
    <scope>NUCLEOTIDE SEQUENCE [LARGE SCALE GENOMIC DNA]</scope>
    <source>
        <strain evidence="2 3">VK22B</strain>
    </source>
</reference>
<evidence type="ECO:0000256" key="1">
    <source>
        <dbReference type="SAM" id="Phobius"/>
    </source>
</evidence>
<dbReference type="EMBL" id="JAVIJC010000050">
    <property type="protein sequence ID" value="MDX8496052.1"/>
    <property type="molecule type" value="Genomic_DNA"/>
</dbReference>
<feature type="transmembrane region" description="Helical" evidence="1">
    <location>
        <begin position="271"/>
        <end position="291"/>
    </location>
</feature>
<sequence length="404" mass="43644">MSAEAAETEEAPFSRRTLFWGIFASLLAAAGFFLLSTYAPDFRQPEGGGTPLSKGGTGYAGLVEWLKLTNGQAPPMARGEKDLESALASTFLLIVTIAPESDPAALQRIVKLRSGKDTLFVLPKWQTMPLLGHDGWETKVERLPNTVVNDWLGRLAKAKLGEGKPTVDRIDVQGRKIAMPEELQWVADDHPLISAGDGKAILTELDNEPFYILTDPDLINNAALKDPQKAAAALDMIAMLEPAKGAVMFDLTLHGVGQGIDLAKLLVEPPFLALTLSVLVAAALAFLHGLGRFGPPRTEGRAIAFGKRALVDTTAMLLKRAGRLQGLGDRYAALIRQRAAALLGAPYGLHGEALDRWLDSRDKSEANGFTARFKAANDSNSLAGMHEAAEKLHDWTARRLGERR</sequence>
<dbReference type="Proteomes" id="UP001271249">
    <property type="component" value="Unassembled WGS sequence"/>
</dbReference>
<keyword evidence="3" id="KW-1185">Reference proteome</keyword>
<accession>A0ABU4Z9U7</accession>